<proteinExistence type="predicted"/>
<evidence type="ECO:0000313" key="1">
    <source>
        <dbReference type="EMBL" id="VDM44533.1"/>
    </source>
</evidence>
<dbReference type="WBParaSite" id="TCNE_0001321201-mRNA-1">
    <property type="protein sequence ID" value="TCNE_0001321201-mRNA-1"/>
    <property type="gene ID" value="TCNE_0001321201"/>
</dbReference>
<evidence type="ECO:0000313" key="2">
    <source>
        <dbReference type="Proteomes" id="UP000050794"/>
    </source>
</evidence>
<reference evidence="3" key="1">
    <citation type="submission" date="2016-06" db="UniProtKB">
        <authorList>
            <consortium name="WormBaseParasite"/>
        </authorList>
    </citation>
    <scope>IDENTIFICATION</scope>
</reference>
<reference evidence="1 2" key="2">
    <citation type="submission" date="2018-11" db="EMBL/GenBank/DDBJ databases">
        <authorList>
            <consortium name="Pathogen Informatics"/>
        </authorList>
    </citation>
    <scope>NUCLEOTIDE SEQUENCE [LARGE SCALE GENOMIC DNA]</scope>
</reference>
<protein>
    <submittedName>
        <fullName evidence="3">HET domain-containing protein</fullName>
    </submittedName>
</protein>
<dbReference type="Proteomes" id="UP000050794">
    <property type="component" value="Unassembled WGS sequence"/>
</dbReference>
<organism evidence="2 3">
    <name type="scientific">Toxocara canis</name>
    <name type="common">Canine roundworm</name>
    <dbReference type="NCBI Taxonomy" id="6265"/>
    <lineage>
        <taxon>Eukaryota</taxon>
        <taxon>Metazoa</taxon>
        <taxon>Ecdysozoa</taxon>
        <taxon>Nematoda</taxon>
        <taxon>Chromadorea</taxon>
        <taxon>Rhabditida</taxon>
        <taxon>Spirurina</taxon>
        <taxon>Ascaridomorpha</taxon>
        <taxon>Ascaridoidea</taxon>
        <taxon>Toxocaridae</taxon>
        <taxon>Toxocara</taxon>
    </lineage>
</organism>
<keyword evidence="2" id="KW-1185">Reference proteome</keyword>
<evidence type="ECO:0000313" key="3">
    <source>
        <dbReference type="WBParaSite" id="TCNE_0001321201-mRNA-1"/>
    </source>
</evidence>
<dbReference type="EMBL" id="UYWY01021615">
    <property type="protein sequence ID" value="VDM44533.1"/>
    <property type="molecule type" value="Genomic_DNA"/>
</dbReference>
<gene>
    <name evidence="1" type="ORF">TCNE_LOCUS13212</name>
</gene>
<sequence>MPPSHGEMFSEGFFAAESCFSRNATLPTSGIYALDLYPARSDCDNLDQPWKQGGFGEQTRLLVDQRVMQHANRDGFRDLAYGVWQACRVCRWVIFSSRDIFCDDRIDEQEMFLSKMMLIERNLLSPCV</sequence>
<accession>A0A183UXJ2</accession>
<dbReference type="AlphaFoldDB" id="A0A183UXJ2"/>
<name>A0A183UXJ2_TOXCA</name>